<gene>
    <name evidence="2" type="ORF">GLOTRDRAFT_134699</name>
</gene>
<dbReference type="eggNOG" id="ENOG502SHSB">
    <property type="taxonomic scope" value="Eukaryota"/>
</dbReference>
<dbReference type="AlphaFoldDB" id="S7PQH4"/>
<protein>
    <submittedName>
        <fullName evidence="2">Uncharacterized protein</fullName>
    </submittedName>
</protein>
<dbReference type="Pfam" id="PF18759">
    <property type="entry name" value="Plavaka"/>
    <property type="match status" value="1"/>
</dbReference>
<sequence>MSGAEDAVGDQDAPLLTFSGDFFGQDYAPSDFGTEPGMDVDESGDRPENQRESRDPLDCESEDEGESDGDDEAETDLGTRWEPVPPQVLPEADDWEEDAMAAVEEEAGGARAERVVAEDGLRKKPVVEKFTLGSAGRPIQDDAPTNLYSHYMDGPGAGASETNPWAPFASKLDWEVGRWAKLRGPSSTALTELLQIEGVRDSLGLSYKDADSLNKIVDALPGRPKFRREEVIVAEEAFEVYHRDVLECIQALYGDPEFAADLIFAPERHYSDPDMTIRMYSDMHTGKWWWATQVSQEALLHVTSVSG</sequence>
<dbReference type="STRING" id="670483.S7PQH4"/>
<organism evidence="2 3">
    <name type="scientific">Gloeophyllum trabeum (strain ATCC 11539 / FP-39264 / Madison 617)</name>
    <name type="common">Brown rot fungus</name>
    <dbReference type="NCBI Taxonomy" id="670483"/>
    <lineage>
        <taxon>Eukaryota</taxon>
        <taxon>Fungi</taxon>
        <taxon>Dikarya</taxon>
        <taxon>Basidiomycota</taxon>
        <taxon>Agaricomycotina</taxon>
        <taxon>Agaricomycetes</taxon>
        <taxon>Gloeophyllales</taxon>
        <taxon>Gloeophyllaceae</taxon>
        <taxon>Gloeophyllum</taxon>
    </lineage>
</organism>
<proteinExistence type="predicted"/>
<dbReference type="Proteomes" id="UP000030669">
    <property type="component" value="Unassembled WGS sequence"/>
</dbReference>
<evidence type="ECO:0000313" key="3">
    <source>
        <dbReference type="Proteomes" id="UP000030669"/>
    </source>
</evidence>
<dbReference type="GeneID" id="19303144"/>
<dbReference type="OMA" id="WANIHDI"/>
<dbReference type="InterPro" id="IPR041078">
    <property type="entry name" value="Plavaka"/>
</dbReference>
<feature type="compositionally biased region" description="Acidic residues" evidence="1">
    <location>
        <begin position="58"/>
        <end position="75"/>
    </location>
</feature>
<accession>S7PQH4</accession>
<evidence type="ECO:0000313" key="2">
    <source>
        <dbReference type="EMBL" id="EPQ49718.1"/>
    </source>
</evidence>
<reference evidence="2 3" key="1">
    <citation type="journal article" date="2012" name="Science">
        <title>The Paleozoic origin of enzymatic lignin decomposition reconstructed from 31 fungal genomes.</title>
        <authorList>
            <person name="Floudas D."/>
            <person name="Binder M."/>
            <person name="Riley R."/>
            <person name="Barry K."/>
            <person name="Blanchette R.A."/>
            <person name="Henrissat B."/>
            <person name="Martinez A.T."/>
            <person name="Otillar R."/>
            <person name="Spatafora J.W."/>
            <person name="Yadav J.S."/>
            <person name="Aerts A."/>
            <person name="Benoit I."/>
            <person name="Boyd A."/>
            <person name="Carlson A."/>
            <person name="Copeland A."/>
            <person name="Coutinho P.M."/>
            <person name="de Vries R.P."/>
            <person name="Ferreira P."/>
            <person name="Findley K."/>
            <person name="Foster B."/>
            <person name="Gaskell J."/>
            <person name="Glotzer D."/>
            <person name="Gorecki P."/>
            <person name="Heitman J."/>
            <person name="Hesse C."/>
            <person name="Hori C."/>
            <person name="Igarashi K."/>
            <person name="Jurgens J.A."/>
            <person name="Kallen N."/>
            <person name="Kersten P."/>
            <person name="Kohler A."/>
            <person name="Kuees U."/>
            <person name="Kumar T.K.A."/>
            <person name="Kuo A."/>
            <person name="LaButti K."/>
            <person name="Larrondo L.F."/>
            <person name="Lindquist E."/>
            <person name="Ling A."/>
            <person name="Lombard V."/>
            <person name="Lucas S."/>
            <person name="Lundell T."/>
            <person name="Martin R."/>
            <person name="McLaughlin D.J."/>
            <person name="Morgenstern I."/>
            <person name="Morin E."/>
            <person name="Murat C."/>
            <person name="Nagy L.G."/>
            <person name="Nolan M."/>
            <person name="Ohm R.A."/>
            <person name="Patyshakuliyeva A."/>
            <person name="Rokas A."/>
            <person name="Ruiz-Duenas F.J."/>
            <person name="Sabat G."/>
            <person name="Salamov A."/>
            <person name="Samejima M."/>
            <person name="Schmutz J."/>
            <person name="Slot J.C."/>
            <person name="St John F."/>
            <person name="Stenlid J."/>
            <person name="Sun H."/>
            <person name="Sun S."/>
            <person name="Syed K."/>
            <person name="Tsang A."/>
            <person name="Wiebenga A."/>
            <person name="Young D."/>
            <person name="Pisabarro A."/>
            <person name="Eastwood D.C."/>
            <person name="Martin F."/>
            <person name="Cullen D."/>
            <person name="Grigoriev I.V."/>
            <person name="Hibbett D.S."/>
        </authorList>
    </citation>
    <scope>NUCLEOTIDE SEQUENCE [LARGE SCALE GENOMIC DNA]</scope>
    <source>
        <strain evidence="2 3">ATCC 11539</strain>
    </source>
</reference>
<feature type="region of interest" description="Disordered" evidence="1">
    <location>
        <begin position="1"/>
        <end position="89"/>
    </location>
</feature>
<keyword evidence="3" id="KW-1185">Reference proteome</keyword>
<dbReference type="HOGENOM" id="CLU_043979_0_0_1"/>
<dbReference type="KEGG" id="gtr:GLOTRDRAFT_134699"/>
<name>S7PQH4_GLOTA</name>
<evidence type="ECO:0000256" key="1">
    <source>
        <dbReference type="SAM" id="MobiDB-lite"/>
    </source>
</evidence>
<feature type="compositionally biased region" description="Basic and acidic residues" evidence="1">
    <location>
        <begin position="43"/>
        <end position="57"/>
    </location>
</feature>
<dbReference type="RefSeq" id="XP_007871826.1">
    <property type="nucleotide sequence ID" value="XM_007873635.1"/>
</dbReference>
<dbReference type="OrthoDB" id="2418900at2759"/>
<dbReference type="EMBL" id="KB469706">
    <property type="protein sequence ID" value="EPQ49718.1"/>
    <property type="molecule type" value="Genomic_DNA"/>
</dbReference>